<proteinExistence type="inferred from homology"/>
<dbReference type="OrthoDB" id="548867at2759"/>
<reference evidence="5 6" key="1">
    <citation type="journal article" date="2013" name="MBio">
        <title>Genome sequencing of the plant pathogen Taphrina deformans, the causal agent of peach leaf curl.</title>
        <authorList>
            <person name="Cisse O.H."/>
            <person name="Almeida J.M.G.C.F."/>
            <person name="Fonseca A."/>
            <person name="Kumar A.A."/>
            <person name="Salojaervi J."/>
            <person name="Overmyer K."/>
            <person name="Hauser P.M."/>
            <person name="Pagni M."/>
        </authorList>
    </citation>
    <scope>NUCLEOTIDE SEQUENCE [LARGE SCALE GENOMIC DNA]</scope>
    <source>
        <strain evidence="6">PYCC 5710 / ATCC 11124 / CBS 356.35 / IMI 108563 / JCM 9778 / NBRC 8474</strain>
    </source>
</reference>
<evidence type="ECO:0000313" key="6">
    <source>
        <dbReference type="Proteomes" id="UP000013776"/>
    </source>
</evidence>
<evidence type="ECO:0000256" key="2">
    <source>
        <dbReference type="ARBA" id="ARBA00022741"/>
    </source>
</evidence>
<dbReference type="Pfam" id="PF03969">
    <property type="entry name" value="AFG1_ATPase"/>
    <property type="match status" value="1"/>
</dbReference>
<comment type="similarity">
    <text evidence="1">Belongs to the AFG1 ATPase family.</text>
</comment>
<dbReference type="eggNOG" id="KOG2383">
    <property type="taxonomic scope" value="Eukaryota"/>
</dbReference>
<feature type="region of interest" description="Disordered" evidence="4">
    <location>
        <begin position="338"/>
        <end position="363"/>
    </location>
</feature>
<dbReference type="AlphaFoldDB" id="R4XAI9"/>
<evidence type="ECO:0000256" key="1">
    <source>
        <dbReference type="ARBA" id="ARBA00010322"/>
    </source>
</evidence>
<name>R4XAI9_TAPDE</name>
<gene>
    <name evidence="5" type="ORF">TAPDE_002786</name>
</gene>
<keyword evidence="2" id="KW-0547">Nucleotide-binding</keyword>
<comment type="caution">
    <text evidence="5">The sequence shown here is derived from an EMBL/GenBank/DDBJ whole genome shotgun (WGS) entry which is preliminary data.</text>
</comment>
<keyword evidence="3" id="KW-0067">ATP-binding</keyword>
<dbReference type="InterPro" id="IPR005654">
    <property type="entry name" value="ATPase_AFG1-like"/>
</dbReference>
<dbReference type="GO" id="GO:0005524">
    <property type="term" value="F:ATP binding"/>
    <property type="evidence" value="ECO:0007669"/>
    <property type="project" value="UniProtKB-KW"/>
</dbReference>
<dbReference type="VEuPathDB" id="FungiDB:TAPDE_002786"/>
<dbReference type="EMBL" id="CAHR02000102">
    <property type="protein sequence ID" value="CCG82798.1"/>
    <property type="molecule type" value="Genomic_DNA"/>
</dbReference>
<evidence type="ECO:0000256" key="3">
    <source>
        <dbReference type="ARBA" id="ARBA00022840"/>
    </source>
</evidence>
<dbReference type="SUPFAM" id="SSF52540">
    <property type="entry name" value="P-loop containing nucleoside triphosphate hydrolases"/>
    <property type="match status" value="1"/>
</dbReference>
<dbReference type="Gene3D" id="3.40.50.300">
    <property type="entry name" value="P-loop containing nucleotide triphosphate hydrolases"/>
    <property type="match status" value="1"/>
</dbReference>
<dbReference type="Proteomes" id="UP000013776">
    <property type="component" value="Unassembled WGS sequence"/>
</dbReference>
<accession>R4XAI9</accession>
<dbReference type="PANTHER" id="PTHR12169">
    <property type="entry name" value="ATPASE N2B"/>
    <property type="match status" value="1"/>
</dbReference>
<dbReference type="GO" id="GO:0005739">
    <property type="term" value="C:mitochondrion"/>
    <property type="evidence" value="ECO:0007669"/>
    <property type="project" value="TreeGrafter"/>
</dbReference>
<organism evidence="5 6">
    <name type="scientific">Taphrina deformans (strain PYCC 5710 / ATCC 11124 / CBS 356.35 / IMI 108563 / JCM 9778 / NBRC 8474)</name>
    <name type="common">Peach leaf curl fungus</name>
    <name type="synonym">Lalaria deformans</name>
    <dbReference type="NCBI Taxonomy" id="1097556"/>
    <lineage>
        <taxon>Eukaryota</taxon>
        <taxon>Fungi</taxon>
        <taxon>Dikarya</taxon>
        <taxon>Ascomycota</taxon>
        <taxon>Taphrinomycotina</taxon>
        <taxon>Taphrinomycetes</taxon>
        <taxon>Taphrinales</taxon>
        <taxon>Taphrinaceae</taxon>
        <taxon>Taphrina</taxon>
    </lineage>
</organism>
<dbReference type="PANTHER" id="PTHR12169:SF6">
    <property type="entry name" value="AFG1-LIKE ATPASE"/>
    <property type="match status" value="1"/>
</dbReference>
<evidence type="ECO:0000313" key="5">
    <source>
        <dbReference type="EMBL" id="CCG82798.1"/>
    </source>
</evidence>
<evidence type="ECO:0000256" key="4">
    <source>
        <dbReference type="SAM" id="MobiDB-lite"/>
    </source>
</evidence>
<dbReference type="InterPro" id="IPR027417">
    <property type="entry name" value="P-loop_NTPase"/>
</dbReference>
<keyword evidence="6" id="KW-1185">Reference proteome</keyword>
<protein>
    <submittedName>
        <fullName evidence="5">Mitochondrial ATPase</fullName>
    </submittedName>
</protein>
<dbReference type="NCBIfam" id="NF040713">
    <property type="entry name" value="ZapE"/>
    <property type="match status" value="1"/>
</dbReference>
<sequence>MSRAPIQTAYEGLLKKGRLTSNPGQEALVNRLAQLQVSLGGQDQAQEETGLYIYGDVGTGKSRVADLFVSTLPENVTRRRIHFHEFMMDVHSRLHRARSRSGYSGDPLLRIGQEVRSESRVLCFDEFQVSDIADAMILKRLFGSIWASGGLMVSTSNRHPDKLYEKGLNRPLFVPFIKELQRRCEVWKMEGNQDYRMQTRGRQDERDQVFFTDEGAFNESLDSAVQGGQLLPMVIPVMMGRELRVNASRAKGHQRLVVSATFKGLCEKNLGTSDYYALSKKADIIYLTGVRQFKDDELDFVRRFITLCDIAYENRTRIVCLSDVPLFEVFQKIVPSEKPKNPHAAQESMEEMSVRKGGGSSSSMMSTFIGEMEWSATGLPASLASGGAGESDVKFAIGRAVSRLFEMGSHAYNVVD</sequence>
<dbReference type="GO" id="GO:0016887">
    <property type="term" value="F:ATP hydrolysis activity"/>
    <property type="evidence" value="ECO:0007669"/>
    <property type="project" value="InterPro"/>
</dbReference>